<evidence type="ECO:0000313" key="1">
    <source>
        <dbReference type="EMBL" id="PWW80371.1"/>
    </source>
</evidence>
<sequence length="61" mass="6572">MCPDKMRPRTLPFGSHTSGCKCVLGSSAKKYITSDALVLHLNLGPIFFFYILGCSASCAIC</sequence>
<dbReference type="Proteomes" id="UP000246991">
    <property type="component" value="Unassembled WGS sequence"/>
</dbReference>
<accession>A0A317T4K0</accession>
<comment type="caution">
    <text evidence="1">The sequence shown here is derived from an EMBL/GenBank/DDBJ whole genome shotgun (WGS) entry which is preliminary data.</text>
</comment>
<evidence type="ECO:0000313" key="2">
    <source>
        <dbReference type="Proteomes" id="UP000246991"/>
    </source>
</evidence>
<keyword evidence="2" id="KW-1185">Reference proteome</keyword>
<protein>
    <submittedName>
        <fullName evidence="1">Uncharacterized protein</fullName>
    </submittedName>
</protein>
<dbReference type="AlphaFoldDB" id="A0A317T4K0"/>
<organism evidence="1 2">
    <name type="scientific">Tuber magnatum</name>
    <name type="common">white Piedmont truffle</name>
    <dbReference type="NCBI Taxonomy" id="42249"/>
    <lineage>
        <taxon>Eukaryota</taxon>
        <taxon>Fungi</taxon>
        <taxon>Dikarya</taxon>
        <taxon>Ascomycota</taxon>
        <taxon>Pezizomycotina</taxon>
        <taxon>Pezizomycetes</taxon>
        <taxon>Pezizales</taxon>
        <taxon>Tuberaceae</taxon>
        <taxon>Tuber</taxon>
    </lineage>
</organism>
<name>A0A317T4K0_9PEZI</name>
<reference evidence="1 2" key="1">
    <citation type="submission" date="2018-03" db="EMBL/GenBank/DDBJ databases">
        <title>Genomes of Pezizomycetes fungi and the evolution of truffles.</title>
        <authorList>
            <person name="Murat C."/>
            <person name="Payen T."/>
            <person name="Noel B."/>
            <person name="Kuo A."/>
            <person name="Martin F.M."/>
        </authorList>
    </citation>
    <scope>NUCLEOTIDE SEQUENCE [LARGE SCALE GENOMIC DNA]</scope>
    <source>
        <strain evidence="1">091103-1</strain>
    </source>
</reference>
<feature type="non-terminal residue" evidence="1">
    <location>
        <position position="61"/>
    </location>
</feature>
<proteinExistence type="predicted"/>
<dbReference type="EMBL" id="PYWC01000003">
    <property type="protein sequence ID" value="PWW80371.1"/>
    <property type="molecule type" value="Genomic_DNA"/>
</dbReference>
<gene>
    <name evidence="1" type="ORF">C7212DRAFT_311409</name>
</gene>